<dbReference type="STRING" id="638302.HMPREF0908_0589"/>
<comment type="caution">
    <text evidence="1">The sequence shown here is derived from an EMBL/GenBank/DDBJ whole genome shotgun (WGS) entry which is preliminary data.</text>
</comment>
<evidence type="ECO:0000313" key="1">
    <source>
        <dbReference type="EMBL" id="EEQ49084.1"/>
    </source>
</evidence>
<gene>
    <name evidence="1" type="ORF">HMPREF0908_0589</name>
</gene>
<organism evidence="1 2">
    <name type="scientific">Selenomonas flueggei ATCC 43531</name>
    <dbReference type="NCBI Taxonomy" id="638302"/>
    <lineage>
        <taxon>Bacteria</taxon>
        <taxon>Bacillati</taxon>
        <taxon>Bacillota</taxon>
        <taxon>Negativicutes</taxon>
        <taxon>Selenomonadales</taxon>
        <taxon>Selenomonadaceae</taxon>
        <taxon>Selenomonas</taxon>
    </lineage>
</organism>
<dbReference type="AlphaFoldDB" id="C4V245"/>
<keyword evidence="2" id="KW-1185">Reference proteome</keyword>
<dbReference type="eggNOG" id="ENOG5032T6D">
    <property type="taxonomic scope" value="Bacteria"/>
</dbReference>
<name>C4V245_9FIRM</name>
<evidence type="ECO:0008006" key="3">
    <source>
        <dbReference type="Google" id="ProtNLM"/>
    </source>
</evidence>
<protein>
    <recommendedName>
        <fullName evidence="3">DUF2993 domain-containing protein</fullName>
    </recommendedName>
</protein>
<sequence length="233" mass="24642">MKFTQGGSIMWKAVTAILILALIAAGAVFVLPSVVEERIVDALQQQTAAEDVQISISDSPRLVFGEIGAVDGVLRQGRVGKLFVRELTVSGTGLQVDMMTLLREHKVTLTSAESVQMRGVVDGDAVRELIGSSSGKFEDIEVTVQPGKVLATAKTKALGQTFDVTIDGTFTVADGDLYYKARRISARGLGLNALSLDSLLPDILVARANSLPLGLAFETVEARDGVVVLTAGK</sequence>
<proteinExistence type="predicted"/>
<dbReference type="HOGENOM" id="CLU_104632_0_0_9"/>
<accession>C4V245</accession>
<dbReference type="Proteomes" id="UP000005309">
    <property type="component" value="Unassembled WGS sequence"/>
</dbReference>
<dbReference type="EMBL" id="ACLA01000008">
    <property type="protein sequence ID" value="EEQ49084.1"/>
    <property type="molecule type" value="Genomic_DNA"/>
</dbReference>
<evidence type="ECO:0000313" key="2">
    <source>
        <dbReference type="Proteomes" id="UP000005309"/>
    </source>
</evidence>
<reference evidence="1 2" key="1">
    <citation type="submission" date="2009-04" db="EMBL/GenBank/DDBJ databases">
        <authorList>
            <person name="Qin X."/>
            <person name="Bachman B."/>
            <person name="Battles P."/>
            <person name="Bell A."/>
            <person name="Bess C."/>
            <person name="Bickham C."/>
            <person name="Chaboub L."/>
            <person name="Chen D."/>
            <person name="Coyle M."/>
            <person name="Deiros D.R."/>
            <person name="Dinh H."/>
            <person name="Forbes L."/>
            <person name="Fowler G."/>
            <person name="Francisco L."/>
            <person name="Fu Q."/>
            <person name="Gubbala S."/>
            <person name="Hale W."/>
            <person name="Han Y."/>
            <person name="Hemphill L."/>
            <person name="Highlander S.K."/>
            <person name="Hirani K."/>
            <person name="Hogues M."/>
            <person name="Jackson L."/>
            <person name="Jakkamsetti A."/>
            <person name="Javaid M."/>
            <person name="Jiang H."/>
            <person name="Korchina V."/>
            <person name="Kovar C."/>
            <person name="Lara F."/>
            <person name="Lee S."/>
            <person name="Mata R."/>
            <person name="Mathew T."/>
            <person name="Moen C."/>
            <person name="Morales K."/>
            <person name="Munidasa M."/>
            <person name="Nazareth L."/>
            <person name="Ngo R."/>
            <person name="Nguyen L."/>
            <person name="Okwuonu G."/>
            <person name="Ongeri F."/>
            <person name="Patil S."/>
            <person name="Petrosino J."/>
            <person name="Pham C."/>
            <person name="Pham P."/>
            <person name="Pu L.-L."/>
            <person name="Puazo M."/>
            <person name="Raj R."/>
            <person name="Reid J."/>
            <person name="Rouhana J."/>
            <person name="Saada N."/>
            <person name="Shang Y."/>
            <person name="Simmons D."/>
            <person name="Thornton R."/>
            <person name="Warren J."/>
            <person name="Weissenberger G."/>
            <person name="Zhang J."/>
            <person name="Zhang L."/>
            <person name="Zhou C."/>
            <person name="Zhu D."/>
            <person name="Muzny D."/>
            <person name="Worley K."/>
            <person name="Gibbs R."/>
        </authorList>
    </citation>
    <scope>NUCLEOTIDE SEQUENCE [LARGE SCALE GENOMIC DNA]</scope>
    <source>
        <strain evidence="1 2">ATCC 43531</strain>
    </source>
</reference>